<accession>A0ABN8VIQ3</accession>
<proteinExistence type="predicted"/>
<evidence type="ECO:0000313" key="2">
    <source>
        <dbReference type="EMBL" id="CAI1740064.1"/>
    </source>
</evidence>
<name>A0ABN8VIQ3_SACEU</name>
<evidence type="ECO:0000313" key="3">
    <source>
        <dbReference type="Proteomes" id="UP001152964"/>
    </source>
</evidence>
<gene>
    <name evidence="2" type="primary">U6500O03810</name>
    <name evidence="2" type="ORF">SEUBUCD650_0O03810</name>
</gene>
<organism evidence="2 3">
    <name type="scientific">Saccharomyces eubayanus</name>
    <name type="common">Yeast</name>
    <dbReference type="NCBI Taxonomy" id="1080349"/>
    <lineage>
        <taxon>Eukaryota</taxon>
        <taxon>Fungi</taxon>
        <taxon>Dikarya</taxon>
        <taxon>Ascomycota</taxon>
        <taxon>Saccharomycotina</taxon>
        <taxon>Saccharomycetes</taxon>
        <taxon>Saccharomycetales</taxon>
        <taxon>Saccharomycetaceae</taxon>
        <taxon>Saccharomyces</taxon>
    </lineage>
</organism>
<keyword evidence="1" id="KW-1133">Transmembrane helix</keyword>
<evidence type="ECO:0000256" key="1">
    <source>
        <dbReference type="SAM" id="Phobius"/>
    </source>
</evidence>
<protein>
    <submittedName>
        <fullName evidence="2">Uncharacterized protein</fullName>
    </submittedName>
</protein>
<reference evidence="2" key="1">
    <citation type="submission" date="2022-08" db="EMBL/GenBank/DDBJ databases">
        <authorList>
            <person name="Byrne P K."/>
        </authorList>
    </citation>
    <scope>NUCLEOTIDE SEQUENCE</scope>
    <source>
        <strain evidence="2">UCD650</strain>
    </source>
</reference>
<dbReference type="Proteomes" id="UP001152964">
    <property type="component" value="Chromosome 15"/>
</dbReference>
<keyword evidence="3" id="KW-1185">Reference proteome</keyword>
<keyword evidence="1" id="KW-0812">Transmembrane</keyword>
<keyword evidence="1" id="KW-0472">Membrane</keyword>
<dbReference type="EMBL" id="OX291505">
    <property type="protein sequence ID" value="CAI1740064.1"/>
    <property type="molecule type" value="Genomic_DNA"/>
</dbReference>
<sequence length="152" mass="17210">MLKCMKAIMSRSSVGIEPSEQISHVTEIIAYIARTILKARFVFYRAQSCSAVLPFHSRSIKKVLIRARAFLPVYLVDGSILFRLYFSIIFFYFCTEVPKISSNFPMESSHGGTVLFGLSLSVDLYSPHGLFSSYFCPDPGKKLFRSKSITEK</sequence>
<feature type="transmembrane region" description="Helical" evidence="1">
    <location>
        <begin position="69"/>
        <end position="93"/>
    </location>
</feature>